<gene>
    <name evidence="9" type="primary">vanT</name>
    <name evidence="9" type="ORF">D7V94_18730</name>
</gene>
<comment type="catalytic activity">
    <reaction evidence="4">
        <text>L-alanine = D-alanine</text>
        <dbReference type="Rhea" id="RHEA:20249"/>
        <dbReference type="ChEBI" id="CHEBI:57416"/>
        <dbReference type="ChEBI" id="CHEBI:57972"/>
        <dbReference type="EC" id="5.1.1.1"/>
    </reaction>
</comment>
<dbReference type="GO" id="GO:0030632">
    <property type="term" value="P:D-alanine biosynthetic process"/>
    <property type="evidence" value="ECO:0007669"/>
    <property type="project" value="UniProtKB-UniRule"/>
</dbReference>
<feature type="transmembrane region" description="Helical" evidence="7">
    <location>
        <begin position="206"/>
        <end position="226"/>
    </location>
</feature>
<evidence type="ECO:0000256" key="6">
    <source>
        <dbReference type="PIRSR" id="PIRSR600821-52"/>
    </source>
</evidence>
<feature type="domain" description="Alanine racemase C-terminal" evidence="8">
    <location>
        <begin position="601"/>
        <end position="730"/>
    </location>
</feature>
<dbReference type="GO" id="GO:0008784">
    <property type="term" value="F:alanine racemase activity"/>
    <property type="evidence" value="ECO:0007669"/>
    <property type="project" value="UniProtKB-UniRule"/>
</dbReference>
<protein>
    <recommendedName>
        <fullName evidence="4">Alanine racemase</fullName>
        <ecNumber evidence="4">5.1.1.1</ecNumber>
    </recommendedName>
</protein>
<dbReference type="RefSeq" id="WP_120471862.1">
    <property type="nucleotide sequence ID" value="NZ_RAYQ01000025.1"/>
</dbReference>
<dbReference type="GO" id="GO:0030170">
    <property type="term" value="F:pyridoxal phosphate binding"/>
    <property type="evidence" value="ECO:0007669"/>
    <property type="project" value="UniProtKB-UniRule"/>
</dbReference>
<dbReference type="PRINTS" id="PR00992">
    <property type="entry name" value="ALARACEMASE"/>
</dbReference>
<dbReference type="InterPro" id="IPR002656">
    <property type="entry name" value="Acyl_transf_3_dom"/>
</dbReference>
<dbReference type="Proteomes" id="UP000280696">
    <property type="component" value="Unassembled WGS sequence"/>
</dbReference>
<dbReference type="PANTHER" id="PTHR30511">
    <property type="entry name" value="ALANINE RACEMASE"/>
    <property type="match status" value="1"/>
</dbReference>
<keyword evidence="7" id="KW-0812">Transmembrane</keyword>
<comment type="caution">
    <text evidence="9">The sequence shown here is derived from an EMBL/GenBank/DDBJ whole genome shotgun (WGS) entry which is preliminary data.</text>
</comment>
<keyword evidence="10" id="KW-1185">Reference proteome</keyword>
<feature type="transmembrane region" description="Helical" evidence="7">
    <location>
        <begin position="331"/>
        <end position="350"/>
    </location>
</feature>
<comment type="pathway">
    <text evidence="4">Amino-acid biosynthesis; D-alanine biosynthesis; D-alanine from L-alanine: step 1/1.</text>
</comment>
<feature type="transmembrane region" description="Helical" evidence="7">
    <location>
        <begin position="82"/>
        <end position="102"/>
    </location>
</feature>
<dbReference type="EMBL" id="RAYQ01000025">
    <property type="protein sequence ID" value="RKI88721.1"/>
    <property type="molecule type" value="Genomic_DNA"/>
</dbReference>
<feature type="active site" description="Proton acceptor; specific for D-alanine" evidence="4">
    <location>
        <position position="395"/>
    </location>
</feature>
<proteinExistence type="inferred from homology"/>
<dbReference type="Pfam" id="PF01757">
    <property type="entry name" value="Acyl_transf_3"/>
    <property type="match status" value="1"/>
</dbReference>
<evidence type="ECO:0000256" key="1">
    <source>
        <dbReference type="ARBA" id="ARBA00001933"/>
    </source>
</evidence>
<feature type="transmembrane region" description="Helical" evidence="7">
    <location>
        <begin position="299"/>
        <end position="319"/>
    </location>
</feature>
<evidence type="ECO:0000259" key="8">
    <source>
        <dbReference type="SMART" id="SM01005"/>
    </source>
</evidence>
<keyword evidence="7" id="KW-1133">Transmembrane helix</keyword>
<dbReference type="OrthoDB" id="9813814at2"/>
<dbReference type="NCBIfam" id="TIGR00492">
    <property type="entry name" value="alr"/>
    <property type="match status" value="1"/>
</dbReference>
<evidence type="ECO:0000256" key="2">
    <source>
        <dbReference type="ARBA" id="ARBA00022898"/>
    </source>
</evidence>
<sequence length="730" mass="81486">MDKRQNYGGLDRFRIIAAFMVAAIHTSPLLSYSADADFLLTRVLCRVAVPFFFMVTGQFVVRDFFTCEGKALEKFWKYCKKMAVLYGAAILIYLPVGIYAGHYKELNAGLVFRMLLFDGTFYHLWYFSACMMGVALTYLMSRLIKGKRLKTCAENSAEMEKNIGFALTVSGFLYVIGLLGDSYFGFLKEGTLVYNVYMQGFRIFSYTRNGLFMAPVFLLLGAEIGNRKSNFDPLKRQINCAGLIVSLLLMAVEAFTLRNFGMQRHDSMYIMLIPTSIFLVKTLLTLEGPSSKILRNISLWIYVLHPAMIIVVRATAKILHLTGILVNNSLVHYFAVVFLSVLAAAGISKLMESSKKENFKCGRAWIEISKSALRQNVTALRKRIPDECRLMPALKANAYGHGALLIARELADMGVDAFCVASLEEGIQLRRQGIKGEILILGYTHPELFPLLRRYHLTQTVVDFPYAVLLNRYGRKIHVHIGVDTGMHRLGERCENVDRIYSICQMKNLIVDGIFTHLCADDKLEKPEMDYTDLQVNAFYKVVETLEKKGCGRPEIHLQSSYGVFNYPELGEDYARTGIALYGVLSTKEDTEKCKDILKPVLSLKARVASVRNIYAGENVGYGLKFKAERDMKIAALAIGYADGLTRGLSGGRGTALIEGHRVSVVGRICMDQTIVDVSDIPGVKAGDVAVLIGKSGDEEISACDLAKETGTITNEILSRLGTRLERIVV</sequence>
<evidence type="ECO:0000256" key="3">
    <source>
        <dbReference type="ARBA" id="ARBA00023235"/>
    </source>
</evidence>
<feature type="binding site" evidence="4 6">
    <location>
        <position position="671"/>
    </location>
    <ligand>
        <name>substrate</name>
    </ligand>
</feature>
<feature type="transmembrane region" description="Helical" evidence="7">
    <location>
        <begin position="12"/>
        <end position="33"/>
    </location>
</feature>
<evidence type="ECO:0000256" key="5">
    <source>
        <dbReference type="PIRSR" id="PIRSR600821-50"/>
    </source>
</evidence>
<dbReference type="SMART" id="SM01005">
    <property type="entry name" value="Ala_racemase_C"/>
    <property type="match status" value="1"/>
</dbReference>
<comment type="cofactor">
    <cofactor evidence="1 4 5">
        <name>pyridoxal 5'-phosphate</name>
        <dbReference type="ChEBI" id="CHEBI:597326"/>
    </cofactor>
</comment>
<dbReference type="AlphaFoldDB" id="A0A3A9AMM5"/>
<dbReference type="GO" id="GO:0005829">
    <property type="term" value="C:cytosol"/>
    <property type="evidence" value="ECO:0007669"/>
    <property type="project" value="TreeGrafter"/>
</dbReference>
<dbReference type="Gene3D" id="3.20.20.10">
    <property type="entry name" value="Alanine racemase"/>
    <property type="match status" value="1"/>
</dbReference>
<dbReference type="InterPro" id="IPR009006">
    <property type="entry name" value="Ala_racemase/Decarboxylase_C"/>
</dbReference>
<dbReference type="PANTHER" id="PTHR30511:SF0">
    <property type="entry name" value="ALANINE RACEMASE, CATABOLIC-RELATED"/>
    <property type="match status" value="1"/>
</dbReference>
<organism evidence="9 10">
    <name type="scientific">Parablautia intestinalis</name>
    <dbReference type="NCBI Taxonomy" id="2320100"/>
    <lineage>
        <taxon>Bacteria</taxon>
        <taxon>Bacillati</taxon>
        <taxon>Bacillota</taxon>
        <taxon>Clostridia</taxon>
        <taxon>Lachnospirales</taxon>
        <taxon>Lachnospiraceae</taxon>
        <taxon>Parablautia</taxon>
    </lineage>
</organism>
<dbReference type="SUPFAM" id="SSF51419">
    <property type="entry name" value="PLP-binding barrel"/>
    <property type="match status" value="1"/>
</dbReference>
<feature type="transmembrane region" description="Helical" evidence="7">
    <location>
        <begin position="122"/>
        <end position="141"/>
    </location>
</feature>
<name>A0A3A9AMM5_9FIRM</name>
<dbReference type="GO" id="GO:0016747">
    <property type="term" value="F:acyltransferase activity, transferring groups other than amino-acyl groups"/>
    <property type="evidence" value="ECO:0007669"/>
    <property type="project" value="InterPro"/>
</dbReference>
<dbReference type="SUPFAM" id="SSF50621">
    <property type="entry name" value="Alanine racemase C-terminal domain-like"/>
    <property type="match status" value="1"/>
</dbReference>
<keyword evidence="3 4" id="KW-0413">Isomerase</keyword>
<dbReference type="NCBIfam" id="NF033131">
    <property type="entry name" value="vanT-G-Cterm"/>
    <property type="match status" value="1"/>
</dbReference>
<dbReference type="InterPro" id="IPR029066">
    <property type="entry name" value="PLP-binding_barrel"/>
</dbReference>
<feature type="active site" description="Proton acceptor; specific for L-alanine" evidence="4">
    <location>
        <position position="622"/>
    </location>
</feature>
<dbReference type="EC" id="5.1.1.1" evidence="4"/>
<keyword evidence="7" id="KW-0472">Membrane</keyword>
<feature type="transmembrane region" description="Helical" evidence="7">
    <location>
        <begin position="162"/>
        <end position="186"/>
    </location>
</feature>
<evidence type="ECO:0000313" key="10">
    <source>
        <dbReference type="Proteomes" id="UP000280696"/>
    </source>
</evidence>
<dbReference type="Pfam" id="PF01168">
    <property type="entry name" value="Ala_racemase_N"/>
    <property type="match status" value="1"/>
</dbReference>
<evidence type="ECO:0000313" key="9">
    <source>
        <dbReference type="EMBL" id="RKI88721.1"/>
    </source>
</evidence>
<dbReference type="FunFam" id="3.20.20.10:FF:000002">
    <property type="entry name" value="Alanine racemase"/>
    <property type="match status" value="1"/>
</dbReference>
<dbReference type="InterPro" id="IPR011079">
    <property type="entry name" value="Ala_racemase_C"/>
</dbReference>
<evidence type="ECO:0000256" key="7">
    <source>
        <dbReference type="SAM" id="Phobius"/>
    </source>
</evidence>
<feature type="modified residue" description="N6-(pyridoxal phosphate)lysine" evidence="4 5">
    <location>
        <position position="395"/>
    </location>
</feature>
<dbReference type="Gene3D" id="2.40.37.10">
    <property type="entry name" value="Lyase, Ornithine Decarboxylase, Chain A, domain 1"/>
    <property type="match status" value="1"/>
</dbReference>
<dbReference type="UniPathway" id="UPA00042">
    <property type="reaction ID" value="UER00497"/>
</dbReference>
<dbReference type="HAMAP" id="MF_01201">
    <property type="entry name" value="Ala_racemase"/>
    <property type="match status" value="1"/>
</dbReference>
<keyword evidence="2 4" id="KW-0663">Pyridoxal phosphate</keyword>
<evidence type="ECO:0000256" key="4">
    <source>
        <dbReference type="HAMAP-Rule" id="MF_01201"/>
    </source>
</evidence>
<reference evidence="9 10" key="1">
    <citation type="submission" date="2018-09" db="EMBL/GenBank/DDBJ databases">
        <title>Murine metabolic-syndrome-specific gut microbial biobank.</title>
        <authorList>
            <person name="Liu C."/>
        </authorList>
    </citation>
    <scope>NUCLEOTIDE SEQUENCE [LARGE SCALE GENOMIC DNA]</scope>
    <source>
        <strain evidence="9 10">0.1xD8-82</strain>
    </source>
</reference>
<feature type="transmembrane region" description="Helical" evidence="7">
    <location>
        <begin position="39"/>
        <end position="61"/>
    </location>
</feature>
<comment type="function">
    <text evidence="4">Catalyzes the interconversion of L-alanine and D-alanine. May also act on other amino acids.</text>
</comment>
<feature type="binding site" evidence="4 6">
    <location>
        <position position="489"/>
    </location>
    <ligand>
        <name>substrate</name>
    </ligand>
</feature>
<accession>A0A3A9AMM5</accession>
<comment type="similarity">
    <text evidence="4">Belongs to the alanine racemase family.</text>
</comment>
<feature type="transmembrane region" description="Helical" evidence="7">
    <location>
        <begin position="238"/>
        <end position="257"/>
    </location>
</feature>
<dbReference type="InterPro" id="IPR001608">
    <property type="entry name" value="Ala_racemase_N"/>
</dbReference>
<dbReference type="InterPro" id="IPR000821">
    <property type="entry name" value="Ala_racemase"/>
</dbReference>
<dbReference type="Pfam" id="PF00842">
    <property type="entry name" value="Ala_racemase_C"/>
    <property type="match status" value="1"/>
</dbReference>